<comment type="caution">
    <text evidence="1">The sequence shown here is derived from an EMBL/GenBank/DDBJ whole genome shotgun (WGS) entry which is preliminary data.</text>
</comment>
<gene>
    <name evidence="1" type="ORF">L9F63_024202</name>
</gene>
<sequence length="85" mass="9659">LNKFFSPGCFEDSLCWNFTCKDSCGFCVFPTSDMVNRLLNKIWYIPKRTITFPSGSGFSSAFFTIVKLCHILGGIKSKFSFLHDL</sequence>
<dbReference type="AlphaFoldDB" id="A0AAD7ZHP5"/>
<organism evidence="1 2">
    <name type="scientific">Diploptera punctata</name>
    <name type="common">Pacific beetle cockroach</name>
    <dbReference type="NCBI Taxonomy" id="6984"/>
    <lineage>
        <taxon>Eukaryota</taxon>
        <taxon>Metazoa</taxon>
        <taxon>Ecdysozoa</taxon>
        <taxon>Arthropoda</taxon>
        <taxon>Hexapoda</taxon>
        <taxon>Insecta</taxon>
        <taxon>Pterygota</taxon>
        <taxon>Neoptera</taxon>
        <taxon>Polyneoptera</taxon>
        <taxon>Dictyoptera</taxon>
        <taxon>Blattodea</taxon>
        <taxon>Blaberoidea</taxon>
        <taxon>Blaberidae</taxon>
        <taxon>Diplopterinae</taxon>
        <taxon>Diploptera</taxon>
    </lineage>
</organism>
<dbReference type="EMBL" id="JASPKZ010008238">
    <property type="protein sequence ID" value="KAJ9580621.1"/>
    <property type="molecule type" value="Genomic_DNA"/>
</dbReference>
<protein>
    <submittedName>
        <fullName evidence="1">Uncharacterized protein</fullName>
    </submittedName>
</protein>
<dbReference type="Proteomes" id="UP001233999">
    <property type="component" value="Unassembled WGS sequence"/>
</dbReference>
<evidence type="ECO:0000313" key="2">
    <source>
        <dbReference type="Proteomes" id="UP001233999"/>
    </source>
</evidence>
<reference evidence="1" key="1">
    <citation type="journal article" date="2023" name="IScience">
        <title>Live-bearing cockroach genome reveals convergent evolutionary mechanisms linked to viviparity in insects and beyond.</title>
        <authorList>
            <person name="Fouks B."/>
            <person name="Harrison M.C."/>
            <person name="Mikhailova A.A."/>
            <person name="Marchal E."/>
            <person name="English S."/>
            <person name="Carruthers M."/>
            <person name="Jennings E.C."/>
            <person name="Chiamaka E.L."/>
            <person name="Frigard R.A."/>
            <person name="Pippel M."/>
            <person name="Attardo G.M."/>
            <person name="Benoit J.B."/>
            <person name="Bornberg-Bauer E."/>
            <person name="Tobe S.S."/>
        </authorList>
    </citation>
    <scope>NUCLEOTIDE SEQUENCE</scope>
    <source>
        <strain evidence="1">Stay&amp;Tobe</strain>
    </source>
</reference>
<accession>A0AAD7ZHP5</accession>
<feature type="non-terminal residue" evidence="1">
    <location>
        <position position="1"/>
    </location>
</feature>
<keyword evidence="2" id="KW-1185">Reference proteome</keyword>
<name>A0AAD7ZHP5_DIPPU</name>
<proteinExistence type="predicted"/>
<reference evidence="1" key="2">
    <citation type="submission" date="2023-05" db="EMBL/GenBank/DDBJ databases">
        <authorList>
            <person name="Fouks B."/>
        </authorList>
    </citation>
    <scope>NUCLEOTIDE SEQUENCE</scope>
    <source>
        <strain evidence="1">Stay&amp;Tobe</strain>
        <tissue evidence="1">Testes</tissue>
    </source>
</reference>
<feature type="non-terminal residue" evidence="1">
    <location>
        <position position="85"/>
    </location>
</feature>
<evidence type="ECO:0000313" key="1">
    <source>
        <dbReference type="EMBL" id="KAJ9580621.1"/>
    </source>
</evidence>